<reference evidence="1" key="2">
    <citation type="submission" date="2021-02" db="EMBL/GenBank/DDBJ databases">
        <authorList>
            <person name="Kimball J.A."/>
            <person name="Haas M.W."/>
            <person name="Macchietto M."/>
            <person name="Kono T."/>
            <person name="Duquette J."/>
            <person name="Shao M."/>
        </authorList>
    </citation>
    <scope>NUCLEOTIDE SEQUENCE</scope>
    <source>
        <tissue evidence="1">Fresh leaf tissue</tissue>
    </source>
</reference>
<name>A0A8J5RJI2_ZIZPA</name>
<comment type="caution">
    <text evidence="1">The sequence shown here is derived from an EMBL/GenBank/DDBJ whole genome shotgun (WGS) entry which is preliminary data.</text>
</comment>
<evidence type="ECO:0000313" key="1">
    <source>
        <dbReference type="EMBL" id="KAG8060845.1"/>
    </source>
</evidence>
<keyword evidence="2" id="KW-1185">Reference proteome</keyword>
<protein>
    <submittedName>
        <fullName evidence="1">Uncharacterized protein</fullName>
    </submittedName>
</protein>
<sequence>MPMQPPTAHVACGYCLHPVTPKRRATSSRREDCFSVASAAALTTPCAALLDSTESCPANLLPAGGLPAKSLMPLQIVDEKEYWLITVAPGKIEEDDE</sequence>
<gene>
    <name evidence="1" type="ORF">GUJ93_ZPchr0002g24320</name>
</gene>
<evidence type="ECO:0000313" key="2">
    <source>
        <dbReference type="Proteomes" id="UP000729402"/>
    </source>
</evidence>
<dbReference type="AlphaFoldDB" id="A0A8J5RJI2"/>
<dbReference type="EMBL" id="JAAALK010000287">
    <property type="protein sequence ID" value="KAG8060845.1"/>
    <property type="molecule type" value="Genomic_DNA"/>
</dbReference>
<accession>A0A8J5RJI2</accession>
<dbReference type="Proteomes" id="UP000729402">
    <property type="component" value="Unassembled WGS sequence"/>
</dbReference>
<reference evidence="1" key="1">
    <citation type="journal article" date="2021" name="bioRxiv">
        <title>Whole Genome Assembly and Annotation of Northern Wild Rice, Zizania palustris L., Supports a Whole Genome Duplication in the Zizania Genus.</title>
        <authorList>
            <person name="Haas M."/>
            <person name="Kono T."/>
            <person name="Macchietto M."/>
            <person name="Millas R."/>
            <person name="McGilp L."/>
            <person name="Shao M."/>
            <person name="Duquette J."/>
            <person name="Hirsch C.N."/>
            <person name="Kimball J."/>
        </authorList>
    </citation>
    <scope>NUCLEOTIDE SEQUENCE</scope>
    <source>
        <tissue evidence="1">Fresh leaf tissue</tissue>
    </source>
</reference>
<organism evidence="1 2">
    <name type="scientific">Zizania palustris</name>
    <name type="common">Northern wild rice</name>
    <dbReference type="NCBI Taxonomy" id="103762"/>
    <lineage>
        <taxon>Eukaryota</taxon>
        <taxon>Viridiplantae</taxon>
        <taxon>Streptophyta</taxon>
        <taxon>Embryophyta</taxon>
        <taxon>Tracheophyta</taxon>
        <taxon>Spermatophyta</taxon>
        <taxon>Magnoliopsida</taxon>
        <taxon>Liliopsida</taxon>
        <taxon>Poales</taxon>
        <taxon>Poaceae</taxon>
        <taxon>BOP clade</taxon>
        <taxon>Oryzoideae</taxon>
        <taxon>Oryzeae</taxon>
        <taxon>Zizaniinae</taxon>
        <taxon>Zizania</taxon>
    </lineage>
</organism>
<proteinExistence type="predicted"/>